<sequence length="60" mass="6564">MQQQFQVSYDDGLAVLIDVLLAFVFDGFDAARDLRFLPLGKMQCLVEGVVEESVGLDLGA</sequence>
<proteinExistence type="predicted"/>
<gene>
    <name evidence="1" type="ORF">GGR28_000568</name>
</gene>
<dbReference type="AlphaFoldDB" id="A0A840E4D8"/>
<name>A0A840E4D8_9BACT</name>
<keyword evidence="2" id="KW-1185">Reference proteome</keyword>
<evidence type="ECO:0000313" key="2">
    <source>
        <dbReference type="Proteomes" id="UP000576209"/>
    </source>
</evidence>
<protein>
    <submittedName>
        <fullName evidence="1">Uncharacterized protein</fullName>
    </submittedName>
</protein>
<dbReference type="Proteomes" id="UP000576209">
    <property type="component" value="Unassembled WGS sequence"/>
</dbReference>
<accession>A0A840E4D8</accession>
<evidence type="ECO:0000313" key="1">
    <source>
        <dbReference type="EMBL" id="MBB4077967.1"/>
    </source>
</evidence>
<reference evidence="1 2" key="1">
    <citation type="submission" date="2020-08" db="EMBL/GenBank/DDBJ databases">
        <title>Genomic Encyclopedia of Type Strains, Phase IV (KMG-IV): sequencing the most valuable type-strain genomes for metagenomic binning, comparative biology and taxonomic classification.</title>
        <authorList>
            <person name="Goeker M."/>
        </authorList>
    </citation>
    <scope>NUCLEOTIDE SEQUENCE [LARGE SCALE GENOMIC DNA]</scope>
    <source>
        <strain evidence="1 2">DSM 105137</strain>
    </source>
</reference>
<organism evidence="1 2">
    <name type="scientific">Neolewinella aquimaris</name>
    <dbReference type="NCBI Taxonomy" id="1835722"/>
    <lineage>
        <taxon>Bacteria</taxon>
        <taxon>Pseudomonadati</taxon>
        <taxon>Bacteroidota</taxon>
        <taxon>Saprospiria</taxon>
        <taxon>Saprospirales</taxon>
        <taxon>Lewinellaceae</taxon>
        <taxon>Neolewinella</taxon>
    </lineage>
</organism>
<dbReference type="EMBL" id="JACIFF010000001">
    <property type="protein sequence ID" value="MBB4077967.1"/>
    <property type="molecule type" value="Genomic_DNA"/>
</dbReference>
<comment type="caution">
    <text evidence="1">The sequence shown here is derived from an EMBL/GenBank/DDBJ whole genome shotgun (WGS) entry which is preliminary data.</text>
</comment>
<dbReference type="RefSeq" id="WP_183494202.1">
    <property type="nucleotide sequence ID" value="NZ_JACIFF010000001.1"/>
</dbReference>